<dbReference type="SMART" id="SM00065">
    <property type="entry name" value="GAF"/>
    <property type="match status" value="1"/>
</dbReference>
<dbReference type="InterPro" id="IPR013655">
    <property type="entry name" value="PAS_fold_3"/>
</dbReference>
<dbReference type="CDD" id="cd00130">
    <property type="entry name" value="PAS"/>
    <property type="match status" value="3"/>
</dbReference>
<dbReference type="PROSITE" id="PS50112">
    <property type="entry name" value="PAS"/>
    <property type="match status" value="3"/>
</dbReference>
<dbReference type="Gene3D" id="3.30.565.10">
    <property type="entry name" value="Histidine kinase-like ATPase, C-terminal domain"/>
    <property type="match status" value="1"/>
</dbReference>
<dbReference type="GO" id="GO:0000155">
    <property type="term" value="F:phosphorelay sensor kinase activity"/>
    <property type="evidence" value="ECO:0007669"/>
    <property type="project" value="InterPro"/>
</dbReference>
<evidence type="ECO:0000256" key="4">
    <source>
        <dbReference type="ARBA" id="ARBA00022679"/>
    </source>
</evidence>
<evidence type="ECO:0000256" key="2">
    <source>
        <dbReference type="ARBA" id="ARBA00012438"/>
    </source>
</evidence>
<dbReference type="InterPro" id="IPR036890">
    <property type="entry name" value="HATPase_C_sf"/>
</dbReference>
<dbReference type="Pfam" id="PF08447">
    <property type="entry name" value="PAS_3"/>
    <property type="match status" value="4"/>
</dbReference>
<dbReference type="InterPro" id="IPR000700">
    <property type="entry name" value="PAS-assoc_C"/>
</dbReference>
<dbReference type="InterPro" id="IPR000014">
    <property type="entry name" value="PAS"/>
</dbReference>
<dbReference type="InterPro" id="IPR035965">
    <property type="entry name" value="PAS-like_dom_sf"/>
</dbReference>
<dbReference type="Pfam" id="PF00512">
    <property type="entry name" value="HisKA"/>
    <property type="match status" value="1"/>
</dbReference>
<dbReference type="PANTHER" id="PTHR43304:SF1">
    <property type="entry name" value="PAC DOMAIN-CONTAINING PROTEIN"/>
    <property type="match status" value="1"/>
</dbReference>
<dbReference type="PROSITE" id="PS50113">
    <property type="entry name" value="PAC"/>
    <property type="match status" value="3"/>
</dbReference>
<dbReference type="Pfam" id="PF02518">
    <property type="entry name" value="HATPase_c"/>
    <property type="match status" value="1"/>
</dbReference>
<dbReference type="SMART" id="SM00091">
    <property type="entry name" value="PAS"/>
    <property type="match status" value="5"/>
</dbReference>
<dbReference type="SMART" id="SM00387">
    <property type="entry name" value="HATPase_c"/>
    <property type="match status" value="1"/>
</dbReference>
<dbReference type="InterPro" id="IPR003594">
    <property type="entry name" value="HATPase_dom"/>
</dbReference>
<feature type="domain" description="PAS" evidence="7">
    <location>
        <begin position="179"/>
        <end position="238"/>
    </location>
</feature>
<evidence type="ECO:0000313" key="9">
    <source>
        <dbReference type="EMBL" id="SIS69278.1"/>
    </source>
</evidence>
<evidence type="ECO:0000259" key="8">
    <source>
        <dbReference type="PROSITE" id="PS50113"/>
    </source>
</evidence>
<dbReference type="SUPFAM" id="SSF47384">
    <property type="entry name" value="Homodimeric domain of signal transducing histidine kinase"/>
    <property type="match status" value="1"/>
</dbReference>
<evidence type="ECO:0000313" key="10">
    <source>
        <dbReference type="Proteomes" id="UP000186026"/>
    </source>
</evidence>
<evidence type="ECO:0000256" key="5">
    <source>
        <dbReference type="ARBA" id="ARBA00022777"/>
    </source>
</evidence>
<dbReference type="STRING" id="529505.SAMN05421761_10371"/>
<dbReference type="PANTHER" id="PTHR43304">
    <property type="entry name" value="PHYTOCHROME-LIKE PROTEIN CPH1"/>
    <property type="match status" value="1"/>
</dbReference>
<feature type="domain" description="PAC" evidence="8">
    <location>
        <begin position="380"/>
        <end position="431"/>
    </location>
</feature>
<dbReference type="PRINTS" id="PR00344">
    <property type="entry name" value="BCTRLSENSOR"/>
</dbReference>
<keyword evidence="3" id="KW-0597">Phosphoprotein</keyword>
<evidence type="ECO:0000256" key="1">
    <source>
        <dbReference type="ARBA" id="ARBA00000085"/>
    </source>
</evidence>
<dbReference type="InterPro" id="IPR052162">
    <property type="entry name" value="Sensor_kinase/Photoreceptor"/>
</dbReference>
<dbReference type="Proteomes" id="UP000186026">
    <property type="component" value="Unassembled WGS sequence"/>
</dbReference>
<feature type="domain" description="Histidine kinase" evidence="6">
    <location>
        <begin position="834"/>
        <end position="1048"/>
    </location>
</feature>
<dbReference type="InterPro" id="IPR004358">
    <property type="entry name" value="Sig_transdc_His_kin-like_C"/>
</dbReference>
<keyword evidence="4" id="KW-0808">Transferase</keyword>
<dbReference type="InterPro" id="IPR029016">
    <property type="entry name" value="GAF-like_dom_sf"/>
</dbReference>
<dbReference type="InterPro" id="IPR003661">
    <property type="entry name" value="HisK_dim/P_dom"/>
</dbReference>
<dbReference type="EMBL" id="FTOP01000003">
    <property type="protein sequence ID" value="SIS69278.1"/>
    <property type="molecule type" value="Genomic_DNA"/>
</dbReference>
<dbReference type="InterPro" id="IPR005467">
    <property type="entry name" value="His_kinase_dom"/>
</dbReference>
<feature type="domain" description="PAS" evidence="7">
    <location>
        <begin position="307"/>
        <end position="377"/>
    </location>
</feature>
<dbReference type="Gene3D" id="1.10.287.130">
    <property type="match status" value="1"/>
</dbReference>
<gene>
    <name evidence="9" type="ORF">SAMN05421761_10371</name>
</gene>
<evidence type="ECO:0000259" key="7">
    <source>
        <dbReference type="PROSITE" id="PS50112"/>
    </source>
</evidence>
<dbReference type="InterPro" id="IPR036097">
    <property type="entry name" value="HisK_dim/P_sf"/>
</dbReference>
<evidence type="ECO:0000259" key="6">
    <source>
        <dbReference type="PROSITE" id="PS50109"/>
    </source>
</evidence>
<dbReference type="AlphaFoldDB" id="A0A1N7L613"/>
<dbReference type="SMART" id="SM00086">
    <property type="entry name" value="PAC"/>
    <property type="match status" value="5"/>
</dbReference>
<dbReference type="Pfam" id="PF13185">
    <property type="entry name" value="GAF_2"/>
    <property type="match status" value="1"/>
</dbReference>
<accession>A0A1N7L613</accession>
<dbReference type="SMART" id="SM00388">
    <property type="entry name" value="HisKA"/>
    <property type="match status" value="1"/>
</dbReference>
<dbReference type="PROSITE" id="PS50109">
    <property type="entry name" value="HIS_KIN"/>
    <property type="match status" value="1"/>
</dbReference>
<dbReference type="InterPro" id="IPR003018">
    <property type="entry name" value="GAF"/>
</dbReference>
<reference evidence="10" key="1">
    <citation type="submission" date="2017-01" db="EMBL/GenBank/DDBJ databases">
        <authorList>
            <person name="Varghese N."/>
            <person name="Submissions S."/>
        </authorList>
    </citation>
    <scope>NUCLEOTIDE SEQUENCE [LARGE SCALE GENOMIC DNA]</scope>
    <source>
        <strain evidence="10">DSM 46698</strain>
    </source>
</reference>
<sequence length="1048" mass="121764">MFSRMKDESAVKMRLAYLEPIEILYTLPEKEYDAITQLAAFICGTPISLITLLDDKNQFFKSHHGLNISEIPLEYSICNQAIQHSDQPFIVQDLHADESFKDNPLINQDPKISFYAGIPLITPSGTSLGTLCVMDHNPRSLSEAQIEALLKLRDQVITLLELRHLSFAGNKQIQELEVAKDRNRKLIENTDGIFWEADAQTFEFYYVSPQAEKFIGYTAEEWLNTPNFWQDHIHPDDRTYAINTCHTETTRLQDHTFDYRMRTKSGEYIWMQDKVKVYAKDGKPHRITGLLIDINASKKIEKALAASEKKFRAIVQDGGDMITILDTDGNFTYISSTAFNILGWVPDEMLGENCFDLIHPEDLTLVLEEFKQLQKSKRIELTPYRFKDNLGRWRWIETIATNFLDEEGIKGILTNSRDINKQQEFQQKLESSEARYRLFFESQSNYIIKTDLEGRYTYVNKKFIEEFGWIHNYNFEGRYSLESICDYHHEKVIEIVSKCMEEPGRVYKFEVDKPAKKAGEVVTTLWDFVCLTDEDGNPTEIQCSGININDRIKAERQVKEINERFELLNEASSEVIYESNPITGDFYLGRNFERIFGHKLDHEKEDKNWYKELIHPDDKDFAVNSFNLALENPKTEKWSHIYRMRNKAGEYLWIEDSAVILRNKQGEPVRVIGTIKDITEIERIKELLDSASKLSKVGGWEINMIKNTLSWTPTTCDIFGVPHDYKPDVAKAINFYKEEFREEISSCVENAIEKNQSYEVDSIIITMQGEEKWIKSIGQPEFVNGKCVRVYGSVQDIHDKKLSEQKLQQLNLEFQKNIKDLALSNQELEQFAYIASHDLQEPLRMVSSFMRLLEKKYNQILDEKGKQYIHFAIDGANRMKQIILDLLEFSRVGRDNGNMEYIPVKSIIEKVLGLQGKRILELNAKFEIGDLPVIKSFETPIRQIFQNLIENSLKYTRKGVKPSIKIKAEELPNYWKFSVEDNGLGIQQEYFDKIFILFQRLHTKDEFSGTGIGLAIVKKNVDLLGGEIWVESEVDKGTTFFFTIKKHL</sequence>
<organism evidence="9 10">
    <name type="scientific">Belliella pelovolcani</name>
    <dbReference type="NCBI Taxonomy" id="529505"/>
    <lineage>
        <taxon>Bacteria</taxon>
        <taxon>Pseudomonadati</taxon>
        <taxon>Bacteroidota</taxon>
        <taxon>Cytophagia</taxon>
        <taxon>Cytophagales</taxon>
        <taxon>Cyclobacteriaceae</taxon>
        <taxon>Belliella</taxon>
    </lineage>
</organism>
<dbReference type="Gene3D" id="3.30.450.40">
    <property type="match status" value="1"/>
</dbReference>
<feature type="domain" description="PAC" evidence="8">
    <location>
        <begin position="255"/>
        <end position="306"/>
    </location>
</feature>
<feature type="domain" description="PAS" evidence="7">
    <location>
        <begin position="432"/>
        <end position="469"/>
    </location>
</feature>
<comment type="catalytic activity">
    <reaction evidence="1">
        <text>ATP + protein L-histidine = ADP + protein N-phospho-L-histidine.</text>
        <dbReference type="EC" id="2.7.13.3"/>
    </reaction>
</comment>
<dbReference type="FunFam" id="3.30.565.10:FF:000006">
    <property type="entry name" value="Sensor histidine kinase WalK"/>
    <property type="match status" value="1"/>
</dbReference>
<dbReference type="SUPFAM" id="SSF55874">
    <property type="entry name" value="ATPase domain of HSP90 chaperone/DNA topoisomerase II/histidine kinase"/>
    <property type="match status" value="1"/>
</dbReference>
<feature type="domain" description="PAC" evidence="8">
    <location>
        <begin position="638"/>
        <end position="690"/>
    </location>
</feature>
<protein>
    <recommendedName>
        <fullName evidence="2">histidine kinase</fullName>
        <ecNumber evidence="2">2.7.13.3</ecNumber>
    </recommendedName>
</protein>
<dbReference type="NCBIfam" id="TIGR00229">
    <property type="entry name" value="sensory_box"/>
    <property type="match status" value="5"/>
</dbReference>
<dbReference type="SUPFAM" id="SSF55785">
    <property type="entry name" value="PYP-like sensor domain (PAS domain)"/>
    <property type="match status" value="5"/>
</dbReference>
<keyword evidence="5" id="KW-0418">Kinase</keyword>
<dbReference type="SUPFAM" id="SSF55781">
    <property type="entry name" value="GAF domain-like"/>
    <property type="match status" value="1"/>
</dbReference>
<evidence type="ECO:0000256" key="3">
    <source>
        <dbReference type="ARBA" id="ARBA00022553"/>
    </source>
</evidence>
<proteinExistence type="predicted"/>
<dbReference type="InterPro" id="IPR001610">
    <property type="entry name" value="PAC"/>
</dbReference>
<keyword evidence="10" id="KW-1185">Reference proteome</keyword>
<dbReference type="EC" id="2.7.13.3" evidence="2"/>
<name>A0A1N7L613_9BACT</name>
<dbReference type="CDD" id="cd00082">
    <property type="entry name" value="HisKA"/>
    <property type="match status" value="1"/>
</dbReference>
<dbReference type="Gene3D" id="3.30.450.20">
    <property type="entry name" value="PAS domain"/>
    <property type="match status" value="5"/>
</dbReference>
<dbReference type="OrthoDB" id="9124519at2"/>